<sequence length="137" mass="16536">KHQLSYFHGGMSMLMYPKEYLDFSHLVKQYVILHIMLKVLEFDRKMIQQSACKLTRVYQDTLFEVQKKIEKDLRSIKRQMKELGGMVIEEEQQRTVRIVKAKFRGFIYTHRFLNYMLQAESEQLFKSYVSQGDDQKK</sequence>
<name>A0A135L4I9_9BACI</name>
<organism evidence="1 2">
    <name type="scientific">Tepidibacillus decaturensis</name>
    <dbReference type="NCBI Taxonomy" id="1413211"/>
    <lineage>
        <taxon>Bacteria</taxon>
        <taxon>Bacillati</taxon>
        <taxon>Bacillota</taxon>
        <taxon>Bacilli</taxon>
        <taxon>Bacillales</taxon>
        <taxon>Bacillaceae</taxon>
        <taxon>Tepidibacillus</taxon>
    </lineage>
</organism>
<gene>
    <name evidence="1" type="ORF">U473_07845</name>
</gene>
<proteinExistence type="predicted"/>
<comment type="caution">
    <text evidence="1">The sequence shown here is derived from an EMBL/GenBank/DDBJ whole genome shotgun (WGS) entry which is preliminary data.</text>
</comment>
<dbReference type="RefSeq" id="WP_235589080.1">
    <property type="nucleotide sequence ID" value="NZ_LSKU01000001.1"/>
</dbReference>
<feature type="non-terminal residue" evidence="1">
    <location>
        <position position="1"/>
    </location>
</feature>
<reference evidence="1 2" key="1">
    <citation type="submission" date="2016-02" db="EMBL/GenBank/DDBJ databases">
        <title>Draft Genome for Tepidibacillus decaturensis nov. sp. Strain Z9, an Anaerobic, Moderately Thermophilic and Heterotrophic Bacterium from Deep Subsurface of the Illinois Basin, USA.</title>
        <authorList>
            <person name="Dong Y."/>
            <person name="Chang J.Y."/>
            <person name="Sanford R."/>
            <person name="Fouke B.W."/>
        </authorList>
    </citation>
    <scope>NUCLEOTIDE SEQUENCE [LARGE SCALE GENOMIC DNA]</scope>
    <source>
        <strain evidence="1 2">Z9</strain>
    </source>
</reference>
<dbReference type="Pfam" id="PF26325">
    <property type="entry name" value="YhjD"/>
    <property type="match status" value="1"/>
</dbReference>
<dbReference type="AlphaFoldDB" id="A0A135L4I9"/>
<keyword evidence="2" id="KW-1185">Reference proteome</keyword>
<evidence type="ECO:0000313" key="1">
    <source>
        <dbReference type="EMBL" id="KXG43928.1"/>
    </source>
</evidence>
<protein>
    <submittedName>
        <fullName evidence="1">Uncharacterized protein</fullName>
    </submittedName>
</protein>
<dbReference type="InterPro" id="IPR058600">
    <property type="entry name" value="YhjD-like"/>
</dbReference>
<dbReference type="EMBL" id="LSKU01000001">
    <property type="protein sequence ID" value="KXG43928.1"/>
    <property type="molecule type" value="Genomic_DNA"/>
</dbReference>
<accession>A0A135L4I9</accession>
<dbReference type="Proteomes" id="UP000070352">
    <property type="component" value="Unassembled WGS sequence"/>
</dbReference>
<evidence type="ECO:0000313" key="2">
    <source>
        <dbReference type="Proteomes" id="UP000070352"/>
    </source>
</evidence>